<dbReference type="PANTHER" id="PTHR30582">
    <property type="entry name" value="L,D-TRANSPEPTIDASE"/>
    <property type="match status" value="1"/>
</dbReference>
<dbReference type="Pfam" id="PF03734">
    <property type="entry name" value="YkuD"/>
    <property type="match status" value="1"/>
</dbReference>
<dbReference type="InterPro" id="IPR050979">
    <property type="entry name" value="LD-transpeptidase"/>
</dbReference>
<evidence type="ECO:0000259" key="7">
    <source>
        <dbReference type="PROSITE" id="PS52029"/>
    </source>
</evidence>
<evidence type="ECO:0000313" key="8">
    <source>
        <dbReference type="EMBL" id="WNZ25021.1"/>
    </source>
</evidence>
<proteinExistence type="predicted"/>
<comment type="pathway">
    <text evidence="1 6">Cell wall biogenesis; peptidoglycan biosynthesis.</text>
</comment>
<evidence type="ECO:0000256" key="4">
    <source>
        <dbReference type="ARBA" id="ARBA00022984"/>
    </source>
</evidence>
<dbReference type="Gene3D" id="2.40.440.10">
    <property type="entry name" value="L,D-transpeptidase catalytic domain-like"/>
    <property type="match status" value="1"/>
</dbReference>
<keyword evidence="4 6" id="KW-0573">Peptidoglycan synthesis</keyword>
<dbReference type="GO" id="GO:0008360">
    <property type="term" value="P:regulation of cell shape"/>
    <property type="evidence" value="ECO:0007669"/>
    <property type="project" value="UniProtKB-UniRule"/>
</dbReference>
<feature type="active site" description="Nucleophile" evidence="6">
    <location>
        <position position="170"/>
    </location>
</feature>
<dbReference type="GO" id="GO:0005576">
    <property type="term" value="C:extracellular region"/>
    <property type="evidence" value="ECO:0007669"/>
    <property type="project" value="TreeGrafter"/>
</dbReference>
<dbReference type="GO" id="GO:0016740">
    <property type="term" value="F:transferase activity"/>
    <property type="evidence" value="ECO:0007669"/>
    <property type="project" value="UniProtKB-KW"/>
</dbReference>
<dbReference type="GO" id="GO:0071972">
    <property type="term" value="F:peptidoglycan L,D-transpeptidase activity"/>
    <property type="evidence" value="ECO:0007669"/>
    <property type="project" value="TreeGrafter"/>
</dbReference>
<protein>
    <submittedName>
        <fullName evidence="8">L,D-transpeptidase</fullName>
    </submittedName>
</protein>
<dbReference type="RefSeq" id="WP_316431102.1">
    <property type="nucleotide sequence ID" value="NZ_CP053586.1"/>
</dbReference>
<feature type="active site" description="Proton donor/acceptor" evidence="6">
    <location>
        <position position="154"/>
    </location>
</feature>
<sequence>MFLNFGSGFAKLSSLIQILSFVLCAIPVWLIPSQASYAQTAEAAGSGSSDASLSAASTGNSEWVAAWINDLKQSNQRWIQVNLAEQRLTAWEGSTPVFSIAVSTGRASDATPVGVYAIETKYRTARMQGESQGKQYDIPDVPYTMYFSGSYAIHGAYWHDSFGDPVSSGCINVPVEGAAWLFNWANMGTPVVVQN</sequence>
<feature type="domain" description="L,D-TPase catalytic" evidence="7">
    <location>
        <begin position="77"/>
        <end position="194"/>
    </location>
</feature>
<name>A0AA97AJK7_9CYAN</name>
<dbReference type="InterPro" id="IPR005490">
    <property type="entry name" value="LD_TPept_cat_dom"/>
</dbReference>
<dbReference type="InterPro" id="IPR038063">
    <property type="entry name" value="Transpep_catalytic_dom"/>
</dbReference>
<organism evidence="8">
    <name type="scientific">Leptolyngbya sp. NK1-12</name>
    <dbReference type="NCBI Taxonomy" id="2547451"/>
    <lineage>
        <taxon>Bacteria</taxon>
        <taxon>Bacillati</taxon>
        <taxon>Cyanobacteriota</taxon>
        <taxon>Cyanophyceae</taxon>
        <taxon>Leptolyngbyales</taxon>
        <taxon>Leptolyngbyaceae</taxon>
        <taxon>Leptolyngbya group</taxon>
        <taxon>Leptolyngbya</taxon>
    </lineage>
</organism>
<evidence type="ECO:0000256" key="6">
    <source>
        <dbReference type="PROSITE-ProRule" id="PRU01373"/>
    </source>
</evidence>
<dbReference type="GO" id="GO:0071555">
    <property type="term" value="P:cell wall organization"/>
    <property type="evidence" value="ECO:0007669"/>
    <property type="project" value="UniProtKB-UniRule"/>
</dbReference>
<dbReference type="SUPFAM" id="SSF141523">
    <property type="entry name" value="L,D-transpeptidase catalytic domain-like"/>
    <property type="match status" value="1"/>
</dbReference>
<evidence type="ECO:0000256" key="5">
    <source>
        <dbReference type="ARBA" id="ARBA00023316"/>
    </source>
</evidence>
<keyword evidence="5 6" id="KW-0961">Cell wall biogenesis/degradation</keyword>
<accession>A0AA97AJK7</accession>
<dbReference type="GO" id="GO:0018104">
    <property type="term" value="P:peptidoglycan-protein cross-linking"/>
    <property type="evidence" value="ECO:0007669"/>
    <property type="project" value="TreeGrafter"/>
</dbReference>
<evidence type="ECO:0000256" key="2">
    <source>
        <dbReference type="ARBA" id="ARBA00022679"/>
    </source>
</evidence>
<evidence type="ECO:0000256" key="3">
    <source>
        <dbReference type="ARBA" id="ARBA00022960"/>
    </source>
</evidence>
<dbReference type="CDD" id="cd16913">
    <property type="entry name" value="YkuD_like"/>
    <property type="match status" value="1"/>
</dbReference>
<dbReference type="AlphaFoldDB" id="A0AA97AJK7"/>
<dbReference type="PROSITE" id="PS52029">
    <property type="entry name" value="LD_TPASE"/>
    <property type="match status" value="1"/>
</dbReference>
<gene>
    <name evidence="8" type="ORF">HJG54_20645</name>
</gene>
<dbReference type="EMBL" id="CP053586">
    <property type="protein sequence ID" value="WNZ25021.1"/>
    <property type="molecule type" value="Genomic_DNA"/>
</dbReference>
<keyword evidence="2" id="KW-0808">Transferase</keyword>
<reference evidence="8" key="1">
    <citation type="submission" date="2020-05" db="EMBL/GenBank/DDBJ databases">
        <authorList>
            <person name="Zhu T."/>
            <person name="Keshari N."/>
            <person name="Lu X."/>
        </authorList>
    </citation>
    <scope>NUCLEOTIDE SEQUENCE</scope>
    <source>
        <strain evidence="8">NK1-12</strain>
    </source>
</reference>
<evidence type="ECO:0000256" key="1">
    <source>
        <dbReference type="ARBA" id="ARBA00004752"/>
    </source>
</evidence>
<keyword evidence="3 6" id="KW-0133">Cell shape</keyword>
<dbReference type="PANTHER" id="PTHR30582:SF2">
    <property type="entry name" value="L,D-TRANSPEPTIDASE YCIB-RELATED"/>
    <property type="match status" value="1"/>
</dbReference>